<name>A0A3N0APR6_9ACTN</name>
<feature type="region of interest" description="Disordered" evidence="1">
    <location>
        <begin position="1"/>
        <end position="24"/>
    </location>
</feature>
<gene>
    <name evidence="2" type="ORF">DMP10_11330</name>
</gene>
<accession>A0A3N0APR6</accession>
<feature type="region of interest" description="Disordered" evidence="1">
    <location>
        <begin position="83"/>
        <end position="121"/>
    </location>
</feature>
<reference evidence="2 3" key="1">
    <citation type="journal article" date="2019" name="Microbiol. Resour. Announc.">
        <title>Draft Genome Sequences of Type Strains of Gordonibacter faecihominis, Paraeggerthella hongkongensis, Parvibacter caecicola,Slackia equolifaciens, Slackia faecicanis, and Slackia isoflavoniconvertens.</title>
        <authorList>
            <person name="Danylec N."/>
            <person name="Stoll D.A."/>
            <person name="Dotsch A."/>
            <person name="Huch M."/>
        </authorList>
    </citation>
    <scope>NUCLEOTIDE SEQUENCE [LARGE SCALE GENOMIC DNA]</scope>
    <source>
        <strain evidence="2 3">DSM 18785</strain>
    </source>
</reference>
<evidence type="ECO:0000313" key="3">
    <source>
        <dbReference type="Proteomes" id="UP000278327"/>
    </source>
</evidence>
<dbReference type="EMBL" id="QICA01000025">
    <property type="protein sequence ID" value="RNL36053.1"/>
    <property type="molecule type" value="Genomic_DNA"/>
</dbReference>
<proteinExistence type="predicted"/>
<organism evidence="2 3">
    <name type="scientific">Adlercreutzia equolifaciens subsp. celatus DSM 18785</name>
    <dbReference type="NCBI Taxonomy" id="1121021"/>
    <lineage>
        <taxon>Bacteria</taxon>
        <taxon>Bacillati</taxon>
        <taxon>Actinomycetota</taxon>
        <taxon>Coriobacteriia</taxon>
        <taxon>Eggerthellales</taxon>
        <taxon>Eggerthellaceae</taxon>
        <taxon>Adlercreutzia</taxon>
    </lineage>
</organism>
<feature type="compositionally biased region" description="Basic and acidic residues" evidence="1">
    <location>
        <begin position="8"/>
        <end position="24"/>
    </location>
</feature>
<comment type="caution">
    <text evidence="2">The sequence shown here is derived from an EMBL/GenBank/DDBJ whole genome shotgun (WGS) entry which is preliminary data.</text>
</comment>
<evidence type="ECO:0008006" key="4">
    <source>
        <dbReference type="Google" id="ProtNLM"/>
    </source>
</evidence>
<sequence>MSVHKHQREMAKVEAERDAAKAEAEGYKKLEAEFAQWKADQEQAKTEAALKEAGCHDVVAASARLKEFDGDVAKLKEAAPYLFASSDKSKSTGGNPKGTPDPEDERTKKMRALMGIDTEME</sequence>
<evidence type="ECO:0000256" key="1">
    <source>
        <dbReference type="SAM" id="MobiDB-lite"/>
    </source>
</evidence>
<dbReference type="AlphaFoldDB" id="A0A3N0APR6"/>
<dbReference type="Proteomes" id="UP000278327">
    <property type="component" value="Unassembled WGS sequence"/>
</dbReference>
<protein>
    <recommendedName>
        <fullName evidence="4">DUF4355 domain-containing protein</fullName>
    </recommendedName>
</protein>
<keyword evidence="3" id="KW-1185">Reference proteome</keyword>
<evidence type="ECO:0000313" key="2">
    <source>
        <dbReference type="EMBL" id="RNL36053.1"/>
    </source>
</evidence>